<dbReference type="SUPFAM" id="SSF74650">
    <property type="entry name" value="Galactose mutarotase-like"/>
    <property type="match status" value="1"/>
</dbReference>
<dbReference type="PANTHER" id="PTHR11122">
    <property type="entry name" value="APOSPORY-ASSOCIATED PROTEIN C-RELATED"/>
    <property type="match status" value="1"/>
</dbReference>
<dbReference type="InterPro" id="IPR037481">
    <property type="entry name" value="LacX"/>
</dbReference>
<dbReference type="GO" id="GO:0016853">
    <property type="term" value="F:isomerase activity"/>
    <property type="evidence" value="ECO:0007669"/>
    <property type="project" value="InterPro"/>
</dbReference>
<protein>
    <submittedName>
        <fullName evidence="4">Aldose 1-epimerase family protein</fullName>
    </submittedName>
</protein>
<dbReference type="PANTHER" id="PTHR11122:SF13">
    <property type="entry name" value="GLUCOSE-6-PHOSPHATE 1-EPIMERASE"/>
    <property type="match status" value="1"/>
</dbReference>
<dbReference type="InterPro" id="IPR011013">
    <property type="entry name" value="Gal_mutarotase_sf_dom"/>
</dbReference>
<dbReference type="Gene3D" id="2.70.98.10">
    <property type="match status" value="1"/>
</dbReference>
<evidence type="ECO:0000313" key="5">
    <source>
        <dbReference type="Proteomes" id="UP000516764"/>
    </source>
</evidence>
<evidence type="ECO:0000256" key="1">
    <source>
        <dbReference type="ARBA" id="ARBA00001913"/>
    </source>
</evidence>
<dbReference type="AlphaFoldDB" id="A0A7L8ACN2"/>
<reference evidence="4 5" key="1">
    <citation type="journal article" date="2016" name="Int. J. Syst. Evol. Microbiol.">
        <title>Polaribacter haliotis sp. nov., isolated from the gut of abalone Haliotis discus hannai.</title>
        <authorList>
            <person name="Kim Y.O."/>
            <person name="Park I.S."/>
            <person name="Park S."/>
            <person name="Nam B.H."/>
            <person name="Park J.M."/>
            <person name="Kim D.G."/>
            <person name="Yoon J.H."/>
        </authorList>
    </citation>
    <scope>NUCLEOTIDE SEQUENCE [LARGE SCALE GENOMIC DNA]</scope>
    <source>
        <strain evidence="4 5">KCTC 52418</strain>
    </source>
</reference>
<dbReference type="GO" id="GO:0030246">
    <property type="term" value="F:carbohydrate binding"/>
    <property type="evidence" value="ECO:0007669"/>
    <property type="project" value="InterPro"/>
</dbReference>
<dbReference type="InterPro" id="IPR014718">
    <property type="entry name" value="GH-type_carb-bd"/>
</dbReference>
<evidence type="ECO:0000256" key="3">
    <source>
        <dbReference type="ARBA" id="ARBA00022837"/>
    </source>
</evidence>
<organism evidence="4 5">
    <name type="scientific">Polaribacter haliotis</name>
    <dbReference type="NCBI Taxonomy" id="1888915"/>
    <lineage>
        <taxon>Bacteria</taxon>
        <taxon>Pseudomonadati</taxon>
        <taxon>Bacteroidota</taxon>
        <taxon>Flavobacteriia</taxon>
        <taxon>Flavobacteriales</taxon>
        <taxon>Flavobacteriaceae</taxon>
    </lineage>
</organism>
<evidence type="ECO:0000313" key="4">
    <source>
        <dbReference type="EMBL" id="QOD59741.1"/>
    </source>
</evidence>
<comment type="subunit">
    <text evidence="2">Monomer.</text>
</comment>
<sequence length="325" mass="37662">MKKIPLILLFFIAFSSCKNSEKTKKTDISKIEKKEMYTISNDSLTVSVKSFGAELTSIKKASKEYLWQGNPEFWKHQSPTLFPIVGRLVDHEFTHKDSLYKMNFHGFAWKSEFNLIKKTATSLTFELLPSENSRKQYPFEFKLQIEYVLNGNSLDLNYYVKNPAEKKDLYFSIGGHPAFNIPIKTGQQRDEYQLIFDTNAMPTSRDKESGLFVDTYTQFFDKGGVLQIKDSTFIEGALVFNPNPFSKATLVHEPTKEEFFTIHFKDFPYVGIWSQKDPKTPFIAIEPWFGVADDIHHNKEFTQKEGIQILKPKEVFRAGFSVEIY</sequence>
<proteinExistence type="predicted"/>
<gene>
    <name evidence="4" type="ORF">H9I45_10295</name>
</gene>
<dbReference type="CDD" id="cd09024">
    <property type="entry name" value="Aldose_epim_lacX"/>
    <property type="match status" value="1"/>
</dbReference>
<dbReference type="EMBL" id="CP061813">
    <property type="protein sequence ID" value="QOD59741.1"/>
    <property type="molecule type" value="Genomic_DNA"/>
</dbReference>
<dbReference type="InterPro" id="IPR008183">
    <property type="entry name" value="Aldose_1/G6P_1-epimerase"/>
</dbReference>
<dbReference type="Proteomes" id="UP000516764">
    <property type="component" value="Chromosome"/>
</dbReference>
<dbReference type="KEGG" id="phal:H9I45_10295"/>
<dbReference type="RefSeq" id="WP_088352415.1">
    <property type="nucleotide sequence ID" value="NZ_CP061813.1"/>
</dbReference>
<name>A0A7L8ACN2_9FLAO</name>
<dbReference type="Pfam" id="PF01263">
    <property type="entry name" value="Aldose_epim"/>
    <property type="match status" value="1"/>
</dbReference>
<evidence type="ECO:0000256" key="2">
    <source>
        <dbReference type="ARBA" id="ARBA00011245"/>
    </source>
</evidence>
<dbReference type="OrthoDB" id="9795355at2"/>
<accession>A0A7L8ACN2</accession>
<dbReference type="PROSITE" id="PS51257">
    <property type="entry name" value="PROKAR_LIPOPROTEIN"/>
    <property type="match status" value="1"/>
</dbReference>
<dbReference type="GO" id="GO:0005975">
    <property type="term" value="P:carbohydrate metabolic process"/>
    <property type="evidence" value="ECO:0007669"/>
    <property type="project" value="InterPro"/>
</dbReference>
<keyword evidence="5" id="KW-1185">Reference proteome</keyword>
<keyword evidence="3" id="KW-0106">Calcium</keyword>
<comment type="cofactor">
    <cofactor evidence="1">
        <name>Ca(2+)</name>
        <dbReference type="ChEBI" id="CHEBI:29108"/>
    </cofactor>
</comment>